<gene>
    <name evidence="1" type="ORF">I8Y21_001795</name>
</gene>
<proteinExistence type="predicted"/>
<name>A0AAN5L6L5_KLEOX</name>
<protein>
    <submittedName>
        <fullName evidence="1">Uncharacterized protein</fullName>
    </submittedName>
</protein>
<evidence type="ECO:0000313" key="2">
    <source>
        <dbReference type="Proteomes" id="UP000856143"/>
    </source>
</evidence>
<accession>A0AAN5L6L5</accession>
<dbReference type="Proteomes" id="UP000856143">
    <property type="component" value="Unassembled WGS sequence"/>
</dbReference>
<sequence length="64" mass="7494">MKQYEIAEKLASTMQQEGCELDACDRLIIRKTISGALTAQRHRVNRAMSASQTYRWRKPDKPRR</sequence>
<evidence type="ECO:0000313" key="1">
    <source>
        <dbReference type="EMBL" id="HAT1681157.1"/>
    </source>
</evidence>
<dbReference type="EMBL" id="DACSEO010000016">
    <property type="protein sequence ID" value="HAT1681157.1"/>
    <property type="molecule type" value="Genomic_DNA"/>
</dbReference>
<reference evidence="1" key="2">
    <citation type="submission" date="2020-11" db="EMBL/GenBank/DDBJ databases">
        <authorList>
            <consortium name="NCBI Pathogen Detection Project"/>
        </authorList>
    </citation>
    <scope>NUCLEOTIDE SEQUENCE</scope>
    <source>
        <strain evidence="1">R404</strain>
    </source>
</reference>
<organism evidence="1 2">
    <name type="scientific">Klebsiella oxytoca</name>
    <dbReference type="NCBI Taxonomy" id="571"/>
    <lineage>
        <taxon>Bacteria</taxon>
        <taxon>Pseudomonadati</taxon>
        <taxon>Pseudomonadota</taxon>
        <taxon>Gammaproteobacteria</taxon>
        <taxon>Enterobacterales</taxon>
        <taxon>Enterobacteriaceae</taxon>
        <taxon>Klebsiella/Raoultella group</taxon>
        <taxon>Klebsiella</taxon>
    </lineage>
</organism>
<dbReference type="AlphaFoldDB" id="A0AAN5L6L5"/>
<reference evidence="1" key="1">
    <citation type="journal article" date="2018" name="Genome Biol.">
        <title>SKESA: strategic k-mer extension for scrupulous assemblies.</title>
        <authorList>
            <person name="Souvorov A."/>
            <person name="Agarwala R."/>
            <person name="Lipman D.J."/>
        </authorList>
    </citation>
    <scope>NUCLEOTIDE SEQUENCE</scope>
    <source>
        <strain evidence="1">R404</strain>
    </source>
</reference>
<comment type="caution">
    <text evidence="1">The sequence shown here is derived from an EMBL/GenBank/DDBJ whole genome shotgun (WGS) entry which is preliminary data.</text>
</comment>